<keyword evidence="2" id="KW-1185">Reference proteome</keyword>
<name>A0A135TGR6_9PEZI</name>
<protein>
    <recommendedName>
        <fullName evidence="3">F-box domain-containing protein</fullName>
    </recommendedName>
</protein>
<dbReference type="OrthoDB" id="4848038at2759"/>
<accession>A0A135TGR6</accession>
<sequence>MSGATFLSLPNELVTMIAHYCADAYPLCLVNQRILPFAQQGLYHTINLPHTHYNQLVLLVRTLVETPHLRRLIREVDISLGPDAYYDPSTMETPTNLTNWPRFILDESKLSDTDRHILLLYRPYATFSRTSPPLAVGLLVGMLLCFGHRICSLTISQMQVTHLTSHRLQLIGLRSMLLVAISAFSAMKQRVCPELKSLSLLPSPIHPQYDCMFGSDFNFLEHFVAYPTLATFVSSYDLGIWGLHDRPGYRTSLPTKQLILRRTGMKSATLGRALRRFTNLTHLFVDFDPSPLRVQILIGHNVGTILELGAAITKSCPCIEHLTLKVCEQGNLKFFGENPTLEIRSLINSTLELSGLKVFRSRIAMYYSLLETLDERATLVKNWLPRQAETLLLDTTDTEEDVMGVPYFQGVKSLILSLCQAHHENQLSFRTMVIAVGAGGNIDWKEVVKEAREYGAGTDFRLMVVFFPTMSQAFWDDTWRQEMDIPASLSAEDQRGNAIVDSG</sequence>
<proteinExistence type="predicted"/>
<evidence type="ECO:0000313" key="1">
    <source>
        <dbReference type="EMBL" id="KXH47353.1"/>
    </source>
</evidence>
<dbReference type="EMBL" id="JFBX01000166">
    <property type="protein sequence ID" value="KXH47353.1"/>
    <property type="molecule type" value="Genomic_DNA"/>
</dbReference>
<gene>
    <name evidence="1" type="ORF">CSIM01_05290</name>
</gene>
<comment type="caution">
    <text evidence="1">The sequence shown here is derived from an EMBL/GenBank/DDBJ whole genome shotgun (WGS) entry which is preliminary data.</text>
</comment>
<evidence type="ECO:0008006" key="3">
    <source>
        <dbReference type="Google" id="ProtNLM"/>
    </source>
</evidence>
<reference evidence="1 2" key="1">
    <citation type="submission" date="2014-02" db="EMBL/GenBank/DDBJ databases">
        <title>The genome sequence of Colletotrichum simmondsii CBS122122.</title>
        <authorList>
            <person name="Baroncelli R."/>
            <person name="Thon M.R."/>
        </authorList>
    </citation>
    <scope>NUCLEOTIDE SEQUENCE [LARGE SCALE GENOMIC DNA]</scope>
    <source>
        <strain evidence="1 2">CBS122122</strain>
    </source>
</reference>
<organism evidence="1 2">
    <name type="scientific">Colletotrichum simmondsii</name>
    <dbReference type="NCBI Taxonomy" id="703756"/>
    <lineage>
        <taxon>Eukaryota</taxon>
        <taxon>Fungi</taxon>
        <taxon>Dikarya</taxon>
        <taxon>Ascomycota</taxon>
        <taxon>Pezizomycotina</taxon>
        <taxon>Sordariomycetes</taxon>
        <taxon>Hypocreomycetidae</taxon>
        <taxon>Glomerellales</taxon>
        <taxon>Glomerellaceae</taxon>
        <taxon>Colletotrichum</taxon>
        <taxon>Colletotrichum acutatum species complex</taxon>
    </lineage>
</organism>
<evidence type="ECO:0000313" key="2">
    <source>
        <dbReference type="Proteomes" id="UP000070328"/>
    </source>
</evidence>
<dbReference type="AlphaFoldDB" id="A0A135TGR6"/>
<dbReference type="Proteomes" id="UP000070328">
    <property type="component" value="Unassembled WGS sequence"/>
</dbReference>